<reference evidence="1" key="1">
    <citation type="submission" date="2023-10" db="EMBL/GenBank/DDBJ databases">
        <authorList>
            <person name="Chen Y."/>
            <person name="Shah S."/>
            <person name="Dougan E. K."/>
            <person name="Thang M."/>
            <person name="Chan C."/>
        </authorList>
    </citation>
    <scope>NUCLEOTIDE SEQUENCE [LARGE SCALE GENOMIC DNA]</scope>
</reference>
<sequence length="120" mass="13428">ACMSNEAVAAQTEALRLDVESLQRDFQEAQLVLANGCRERDEAQKAQVRMQALPRGRDPHLHGCDWAKTQRSSSLCTVWNFGRGAAQGAGIQRTPPLLEVRRRVLRRQQTPPLLVLRIAS</sequence>
<name>A0ABN9Y1G9_9DINO</name>
<accession>A0ABN9Y1G9</accession>
<protein>
    <submittedName>
        <fullName evidence="1">Uncharacterized protein</fullName>
    </submittedName>
</protein>
<feature type="non-terminal residue" evidence="1">
    <location>
        <position position="1"/>
    </location>
</feature>
<evidence type="ECO:0000313" key="1">
    <source>
        <dbReference type="EMBL" id="CAK0904543.1"/>
    </source>
</evidence>
<proteinExistence type="predicted"/>
<gene>
    <name evidence="1" type="ORF">PCOR1329_LOCUS80517</name>
</gene>
<dbReference type="Proteomes" id="UP001189429">
    <property type="component" value="Unassembled WGS sequence"/>
</dbReference>
<dbReference type="EMBL" id="CAUYUJ010021412">
    <property type="protein sequence ID" value="CAK0904543.1"/>
    <property type="molecule type" value="Genomic_DNA"/>
</dbReference>
<comment type="caution">
    <text evidence="1">The sequence shown here is derived from an EMBL/GenBank/DDBJ whole genome shotgun (WGS) entry which is preliminary data.</text>
</comment>
<keyword evidence="2" id="KW-1185">Reference proteome</keyword>
<evidence type="ECO:0000313" key="2">
    <source>
        <dbReference type="Proteomes" id="UP001189429"/>
    </source>
</evidence>
<organism evidence="1 2">
    <name type="scientific">Prorocentrum cordatum</name>
    <dbReference type="NCBI Taxonomy" id="2364126"/>
    <lineage>
        <taxon>Eukaryota</taxon>
        <taxon>Sar</taxon>
        <taxon>Alveolata</taxon>
        <taxon>Dinophyceae</taxon>
        <taxon>Prorocentrales</taxon>
        <taxon>Prorocentraceae</taxon>
        <taxon>Prorocentrum</taxon>
    </lineage>
</organism>